<evidence type="ECO:0000256" key="1">
    <source>
        <dbReference type="ARBA" id="ARBA00022729"/>
    </source>
</evidence>
<dbReference type="HOGENOM" id="CLU_025921_0_0_0"/>
<feature type="compositionally biased region" description="Low complexity" evidence="2">
    <location>
        <begin position="105"/>
        <end position="124"/>
    </location>
</feature>
<reference evidence="5" key="1">
    <citation type="submission" date="2012-03" db="EMBL/GenBank/DDBJ databases">
        <title>Complete sequence of chromosome of Deinococcus peraridilitoris DSM 19664.</title>
        <authorList>
            <person name="Lucas S."/>
            <person name="Copeland A."/>
            <person name="Lapidus A."/>
            <person name="Glavina del Rio T."/>
            <person name="Dalin E."/>
            <person name="Tice H."/>
            <person name="Bruce D."/>
            <person name="Goodwin L."/>
            <person name="Pitluck S."/>
            <person name="Peters L."/>
            <person name="Mikhailova N."/>
            <person name="Lu M."/>
            <person name="Kyrpides N."/>
            <person name="Mavromatis K."/>
            <person name="Ivanova N."/>
            <person name="Brettin T."/>
            <person name="Detter J.C."/>
            <person name="Han C."/>
            <person name="Larimer F."/>
            <person name="Land M."/>
            <person name="Hauser L."/>
            <person name="Markowitz V."/>
            <person name="Cheng J.-F."/>
            <person name="Hugenholtz P."/>
            <person name="Woyke T."/>
            <person name="Wu D."/>
            <person name="Pukall R."/>
            <person name="Steenblock K."/>
            <person name="Brambilla E."/>
            <person name="Klenk H.-P."/>
            <person name="Eisen J.A."/>
        </authorList>
    </citation>
    <scope>NUCLEOTIDE SEQUENCE [LARGE SCALE GENOMIC DNA]</scope>
    <source>
        <strain evidence="5">DSM 19664 / LMG 22246 / CIP 109416 / KR-200</strain>
    </source>
</reference>
<dbReference type="Gene3D" id="3.20.20.80">
    <property type="entry name" value="Glycosidases"/>
    <property type="match status" value="1"/>
</dbReference>
<feature type="compositionally biased region" description="Basic and acidic residues" evidence="2">
    <location>
        <begin position="20"/>
        <end position="30"/>
    </location>
</feature>
<dbReference type="STRING" id="937777.Deipe_1931"/>
<keyword evidence="5" id="KW-1185">Reference proteome</keyword>
<dbReference type="PANTHER" id="PTHR43405">
    <property type="entry name" value="GLYCOSYL HYDROLASE DIGH"/>
    <property type="match status" value="1"/>
</dbReference>
<dbReference type="InterPro" id="IPR017853">
    <property type="entry name" value="GH"/>
</dbReference>
<dbReference type="Pfam" id="PF02638">
    <property type="entry name" value="GHL10"/>
    <property type="match status" value="1"/>
</dbReference>
<evidence type="ECO:0000259" key="3">
    <source>
        <dbReference type="Pfam" id="PF02638"/>
    </source>
</evidence>
<evidence type="ECO:0000256" key="2">
    <source>
        <dbReference type="SAM" id="MobiDB-lite"/>
    </source>
</evidence>
<keyword evidence="1" id="KW-0732">Signal</keyword>
<feature type="region of interest" description="Disordered" evidence="2">
    <location>
        <begin position="20"/>
        <end position="205"/>
    </location>
</feature>
<feature type="compositionally biased region" description="Low complexity" evidence="2">
    <location>
        <begin position="139"/>
        <end position="159"/>
    </location>
</feature>
<evidence type="ECO:0000313" key="5">
    <source>
        <dbReference type="Proteomes" id="UP000010467"/>
    </source>
</evidence>
<dbReference type="PATRIC" id="fig|937777.3.peg.1935"/>
<accession>L0A1V5</accession>
<sequence>MSKRLVSFVLLSLTVALSGCRERPQGERSADPTVSVTAPAPVTAPATPVRPPARAPQPDKRPDKRPVKPESSQASAPQDQVPAAPAGQILPSVTPAPQPEEASRPTPAEPSVEAAPEPSLPSAPQGTPGQTRPEKARPSEASSAPVSPGVSGPTSSARPAPAPGAPVHETVPTAPAPSAEPPARPVNPQVEAPAPTPAVKPPERRVGSELRGLWVDAFGPGFKTPQEVDQLIADARRMNVNVLFVQVGKRGDCYCNASSMPRTDDPAVPEGFDPLQDVLTKAHAAGLQVHAWIITTAIVNVSDNPAPSQGDHVFNTNGLSASADANWLMLRQDGEARAGNDYFLDPGHPEASEYIAEMYLSVVRNYDVDGVQLDRVRYPDAGGVPTWGYNPVALERFRQELGITGIPRPTDPAWMAWRREQITNLVRRIYLGVKAIRPEVWVDVATITYGPGPRTIQAFEASRAYTEVLQDWAQWARLGYFDLNVLMNYKRDDVPDQARWYDEWNAFAVKHRGTRLVAAGSAMYLNKPLGTLHQVNGALDAGLDGWVGYSYRTSDTSVNSGARTTAQALPDLTARFVSAGGPFGQAHPWKRPDTRALRAVEGRVTWAGEAIPGQSLGGRSVELYVNGRVFARTQTDGQGRYGFVFTPPGPFEVRTPGAAPLNAQAESGRVAELPVMTLP</sequence>
<protein>
    <recommendedName>
        <fullName evidence="3">Glycosyl hydrolase-like 10 domain-containing protein</fullName>
    </recommendedName>
</protein>
<organism evidence="4 5">
    <name type="scientific">Deinococcus peraridilitoris (strain DSM 19664 / LMG 22246 / CIP 109416 / KR-200)</name>
    <dbReference type="NCBI Taxonomy" id="937777"/>
    <lineage>
        <taxon>Bacteria</taxon>
        <taxon>Thermotogati</taxon>
        <taxon>Deinococcota</taxon>
        <taxon>Deinococci</taxon>
        <taxon>Deinococcales</taxon>
        <taxon>Deinococcaceae</taxon>
        <taxon>Deinococcus</taxon>
    </lineage>
</organism>
<dbReference type="OrthoDB" id="9794671at2"/>
<dbReference type="AlphaFoldDB" id="L0A1V5"/>
<gene>
    <name evidence="4" type="ordered locus">Deipe_1931</name>
</gene>
<dbReference type="SUPFAM" id="SSF51445">
    <property type="entry name" value="(Trans)glycosidases"/>
    <property type="match status" value="1"/>
</dbReference>
<feature type="compositionally biased region" description="Low complexity" evidence="2">
    <location>
        <begin position="32"/>
        <end position="47"/>
    </location>
</feature>
<dbReference type="InterPro" id="IPR003790">
    <property type="entry name" value="GHL10"/>
</dbReference>
<dbReference type="InterPro" id="IPR052177">
    <property type="entry name" value="Divisome_Glycosyl_Hydrolase"/>
</dbReference>
<dbReference type="Proteomes" id="UP000010467">
    <property type="component" value="Chromosome"/>
</dbReference>
<dbReference type="EMBL" id="CP003382">
    <property type="protein sequence ID" value="AFZ67434.1"/>
    <property type="molecule type" value="Genomic_DNA"/>
</dbReference>
<dbReference type="RefSeq" id="WP_015235739.1">
    <property type="nucleotide sequence ID" value="NC_019793.1"/>
</dbReference>
<evidence type="ECO:0000313" key="4">
    <source>
        <dbReference type="EMBL" id="AFZ67434.1"/>
    </source>
</evidence>
<proteinExistence type="predicted"/>
<feature type="compositionally biased region" description="Basic and acidic residues" evidence="2">
    <location>
        <begin position="57"/>
        <end position="68"/>
    </location>
</feature>
<feature type="compositionally biased region" description="Pro residues" evidence="2">
    <location>
        <begin position="174"/>
        <end position="185"/>
    </location>
</feature>
<dbReference type="PANTHER" id="PTHR43405:SF1">
    <property type="entry name" value="GLYCOSYL HYDROLASE DIGH"/>
    <property type="match status" value="1"/>
</dbReference>
<dbReference type="eggNOG" id="COG1649">
    <property type="taxonomic scope" value="Bacteria"/>
</dbReference>
<dbReference type="PROSITE" id="PS51257">
    <property type="entry name" value="PROKAR_LIPOPROTEIN"/>
    <property type="match status" value="1"/>
</dbReference>
<feature type="domain" description="Glycosyl hydrolase-like 10" evidence="3">
    <location>
        <begin position="209"/>
        <end position="515"/>
    </location>
</feature>
<dbReference type="KEGG" id="dpd:Deipe_1931"/>
<name>L0A1V5_DEIPD</name>